<feature type="compositionally biased region" description="Low complexity" evidence="1">
    <location>
        <begin position="490"/>
        <end position="500"/>
    </location>
</feature>
<comment type="caution">
    <text evidence="2">The sequence shown here is derived from an EMBL/GenBank/DDBJ whole genome shotgun (WGS) entry which is preliminary data.</text>
</comment>
<feature type="compositionally biased region" description="Polar residues" evidence="1">
    <location>
        <begin position="613"/>
        <end position="624"/>
    </location>
</feature>
<feature type="compositionally biased region" description="Polar residues" evidence="1">
    <location>
        <begin position="717"/>
        <end position="733"/>
    </location>
</feature>
<reference evidence="2" key="1">
    <citation type="submission" date="2022-11" db="EMBL/GenBank/DDBJ databases">
        <authorList>
            <person name="Scott C."/>
            <person name="Bruce N."/>
        </authorList>
    </citation>
    <scope>NUCLEOTIDE SEQUENCE</scope>
</reference>
<feature type="compositionally biased region" description="Polar residues" evidence="1">
    <location>
        <begin position="855"/>
        <end position="866"/>
    </location>
</feature>
<feature type="region of interest" description="Disordered" evidence="1">
    <location>
        <begin position="362"/>
        <end position="439"/>
    </location>
</feature>
<feature type="compositionally biased region" description="Polar residues" evidence="1">
    <location>
        <begin position="938"/>
        <end position="950"/>
    </location>
</feature>
<dbReference type="AlphaFoldDB" id="A0A9P1H9Y6"/>
<feature type="compositionally biased region" description="Basic and acidic residues" evidence="1">
    <location>
        <begin position="995"/>
        <end position="1007"/>
    </location>
</feature>
<dbReference type="EMBL" id="CALLCH030000020">
    <property type="protein sequence ID" value="CAI4219649.1"/>
    <property type="molecule type" value="Genomic_DNA"/>
</dbReference>
<organism evidence="2 3">
    <name type="scientific">Parascedosporium putredinis</name>
    <dbReference type="NCBI Taxonomy" id="1442378"/>
    <lineage>
        <taxon>Eukaryota</taxon>
        <taxon>Fungi</taxon>
        <taxon>Dikarya</taxon>
        <taxon>Ascomycota</taxon>
        <taxon>Pezizomycotina</taxon>
        <taxon>Sordariomycetes</taxon>
        <taxon>Hypocreomycetidae</taxon>
        <taxon>Microascales</taxon>
        <taxon>Microascaceae</taxon>
        <taxon>Parascedosporium</taxon>
    </lineage>
</organism>
<feature type="compositionally biased region" description="Basic and acidic residues" evidence="1">
    <location>
        <begin position="904"/>
        <end position="921"/>
    </location>
</feature>
<proteinExistence type="predicted"/>
<dbReference type="Proteomes" id="UP000838763">
    <property type="component" value="Unassembled WGS sequence"/>
</dbReference>
<feature type="region of interest" description="Disordered" evidence="1">
    <location>
        <begin position="748"/>
        <end position="1024"/>
    </location>
</feature>
<sequence length="1240" mass="134222">MAFQPLSLIAEAIQTSPVGYQKADDIWLSNNGSLTACSPAYTHELSFRVCRQPAVLRDRVTEHGYEKGEAEFLGFWDQLGAQVQTRNNLFIDQVLPLKADNTQALSRRKHGYEPSGYSLGPSSILPAALLQKLDSMSSMQSANLTVSLMVARLCTDLRHAGMLDTRVRLSTEGRPRLSDISEVTEPSSPEPISTPTTLRRLSTWSPVKLISDSIKWGLLEGLPYVEGQDSAPLSSNAGETGSKMSAVFTSSTVQQLRNSNLRSFRVDFSAEAFQISGSGVPQQVSPNEYSVDTKQNLDIFSQRSLSVVQTLADVSAEVSTGSVDANVVVEKKDGRLFVRFKMPAEFASYFAQASVSAVSMDAAEDVPAEEDVQHSPPSPSPVPKTQKQSVARPLANVSEGESNAVGWAAAPSEPCTPFATPHIPMGSEERDIDTPGSDASFVSTNTDVLVAGLPDTPTAIVLGGHEPLGTFGSMLADDDEPTGVIQDCGSPVPSSPASVVHKTPQTPRILRPRPEFTPRLNRTVPPSPSPLRQVQNADELDWNEVSFMSTNTDYLVHGLPDTPTGIVLNSEANTPRYSNRLASIASTVLSTPPAQYTLFSTGTAPPTGVETPQRLQTPVATSPNGEEATMNIHIPAIEDGTLNIHSYADGSSQTDQSFGDLSLLSTNTERLVGDLPDTPTALVLDPNEFNTPRYNMILQARPSSLSFSPPLDLETSPILQSNSDTPSMPQQSPVRAEFVANDDAATPHQRVTCDESEGQQTSPTPSKPARSAPTLATAPTSVVDSPGEVAAVTETARPSTPSPTTPQKMTPHPPPASASGSIVRDLETSATPTVRQFTPVPRTPAKQCENMPVNLMSSSKATTTPHKSPKVSGLVGTPVTKGSPLKQSTLSEPRARTPQSARPARPDHLAEAQEAEDRAYLDKFLNQHKASKAARTAEIQSRPSTMSTGSPAPRLPLGQVDVNISSPKKTSRKRKTEDGEVKVVDPSEPPSKKTRSSDNAKASDLRRSTRVRAKKAEDVADQADQGSKIPVRVGSGVIGGQATGGRDADLAAVTRTNTRRNKGQADMPEEVLARQRADPQGHRMQELKEIHDARVARQGRPAKKKAVAWGENQIVYHEVEDEEEEMTTTAPEPVSMPAPLQHQLHFQIDEQVYHQDVHQGEHNQCCLETLCTHLDASGWRKEGNAQEDDDEEYRDELGLDLHTQSETDTVIHQVEQVKDLRRFNWQGPRFKEHLILSDHL</sequence>
<protein>
    <submittedName>
        <fullName evidence="2">Uncharacterized protein</fullName>
    </submittedName>
</protein>
<gene>
    <name evidence="2" type="ORF">PPNO1_LOCUS9202</name>
</gene>
<evidence type="ECO:0000313" key="3">
    <source>
        <dbReference type="Proteomes" id="UP000838763"/>
    </source>
</evidence>
<feature type="region of interest" description="Disordered" evidence="1">
    <location>
        <begin position="603"/>
        <end position="626"/>
    </location>
</feature>
<feature type="region of interest" description="Disordered" evidence="1">
    <location>
        <begin position="708"/>
        <end position="733"/>
    </location>
</feature>
<feature type="compositionally biased region" description="Basic and acidic residues" evidence="1">
    <location>
        <begin position="975"/>
        <end position="985"/>
    </location>
</feature>
<name>A0A9P1H9Y6_9PEZI</name>
<feature type="region of interest" description="Disordered" evidence="1">
    <location>
        <begin position="490"/>
        <end position="532"/>
    </location>
</feature>
<accession>A0A9P1H9Y6</accession>
<evidence type="ECO:0000256" key="1">
    <source>
        <dbReference type="SAM" id="MobiDB-lite"/>
    </source>
</evidence>
<evidence type="ECO:0000313" key="2">
    <source>
        <dbReference type="EMBL" id="CAI4219649.1"/>
    </source>
</evidence>
<keyword evidence="3" id="KW-1185">Reference proteome</keyword>
<dbReference type="OrthoDB" id="4207369at2759"/>